<protein>
    <submittedName>
        <fullName evidence="3">BEL1-like homeodomain protein 3</fullName>
    </submittedName>
</protein>
<evidence type="ECO:0000259" key="2">
    <source>
        <dbReference type="SMART" id="SM00574"/>
    </source>
</evidence>
<name>A0AAP0AYF2_9ASPA</name>
<comment type="caution">
    <text evidence="3">The sequence shown here is derived from an EMBL/GenBank/DDBJ whole genome shotgun (WGS) entry which is preliminary data.</text>
</comment>
<feature type="compositionally biased region" description="Polar residues" evidence="1">
    <location>
        <begin position="160"/>
        <end position="172"/>
    </location>
</feature>
<keyword evidence="4" id="KW-1185">Reference proteome</keyword>
<dbReference type="Pfam" id="PF07526">
    <property type="entry name" value="POX"/>
    <property type="match status" value="1"/>
</dbReference>
<dbReference type="EMBL" id="JBBWWQ010000019">
    <property type="protein sequence ID" value="KAK8919196.1"/>
    <property type="molecule type" value="Genomic_DNA"/>
</dbReference>
<dbReference type="Proteomes" id="UP001418222">
    <property type="component" value="Unassembled WGS sequence"/>
</dbReference>
<keyword evidence="3" id="KW-0238">DNA-binding</keyword>
<reference evidence="3 4" key="1">
    <citation type="journal article" date="2022" name="Nat. Plants">
        <title>Genomes of leafy and leafless Platanthera orchids illuminate the evolution of mycoheterotrophy.</title>
        <authorList>
            <person name="Li M.H."/>
            <person name="Liu K.W."/>
            <person name="Li Z."/>
            <person name="Lu H.C."/>
            <person name="Ye Q.L."/>
            <person name="Zhang D."/>
            <person name="Wang J.Y."/>
            <person name="Li Y.F."/>
            <person name="Zhong Z.M."/>
            <person name="Liu X."/>
            <person name="Yu X."/>
            <person name="Liu D.K."/>
            <person name="Tu X.D."/>
            <person name="Liu B."/>
            <person name="Hao Y."/>
            <person name="Liao X.Y."/>
            <person name="Jiang Y.T."/>
            <person name="Sun W.H."/>
            <person name="Chen J."/>
            <person name="Chen Y.Q."/>
            <person name="Ai Y."/>
            <person name="Zhai J.W."/>
            <person name="Wu S.S."/>
            <person name="Zhou Z."/>
            <person name="Hsiao Y.Y."/>
            <person name="Wu W.L."/>
            <person name="Chen Y.Y."/>
            <person name="Lin Y.F."/>
            <person name="Hsu J.L."/>
            <person name="Li C.Y."/>
            <person name="Wang Z.W."/>
            <person name="Zhao X."/>
            <person name="Zhong W.Y."/>
            <person name="Ma X.K."/>
            <person name="Ma L."/>
            <person name="Huang J."/>
            <person name="Chen G.Z."/>
            <person name="Huang M.Z."/>
            <person name="Huang L."/>
            <person name="Peng D.H."/>
            <person name="Luo Y.B."/>
            <person name="Zou S.Q."/>
            <person name="Chen S.P."/>
            <person name="Lan S."/>
            <person name="Tsai W.C."/>
            <person name="Van de Peer Y."/>
            <person name="Liu Z.J."/>
        </authorList>
    </citation>
    <scope>NUCLEOTIDE SEQUENCE [LARGE SCALE GENOMIC DNA]</scope>
    <source>
        <strain evidence="3">Lor287</strain>
    </source>
</reference>
<feature type="region of interest" description="Disordered" evidence="1">
    <location>
        <begin position="160"/>
        <end position="182"/>
    </location>
</feature>
<sequence length="302" mass="33009">MATFYHSSTNPRDAIANLYLSDPAGHVPYPESAVSGNTVYLNYSSSSSYSETLAGSTQPQSNCIGFSELSSHLGVSSYNSWRDGRNETLFMQSHGGSINGGDGLFQNSVPDDPRIGLETELGILNGHDLSLHQSNMSSGQGQGLSLSLRIPLPSFKDVSALTSHQSNPGSNENYRDTNSRSGILNATTPYEITNIMSTISDSKYLKAAQQLLDEIVTVQSALKQKTDYYGASKSDGNHSNHQEFCANSPFELSPSEKQELHNKITKLLSMFDEVITCAFVYCVSFFLSPIRSYELSPFIFSF</sequence>
<dbReference type="SMART" id="SM00574">
    <property type="entry name" value="POX"/>
    <property type="match status" value="1"/>
</dbReference>
<proteinExistence type="predicted"/>
<keyword evidence="3" id="KW-0371">Homeobox</keyword>
<dbReference type="AlphaFoldDB" id="A0AAP0AYF2"/>
<gene>
    <name evidence="3" type="primary">BLH3</name>
    <name evidence="3" type="ORF">KSP39_PZI021894</name>
</gene>
<evidence type="ECO:0000313" key="3">
    <source>
        <dbReference type="EMBL" id="KAK8919196.1"/>
    </source>
</evidence>
<dbReference type="GO" id="GO:0003677">
    <property type="term" value="F:DNA binding"/>
    <property type="evidence" value="ECO:0007669"/>
    <property type="project" value="UniProtKB-KW"/>
</dbReference>
<evidence type="ECO:0000313" key="4">
    <source>
        <dbReference type="Proteomes" id="UP001418222"/>
    </source>
</evidence>
<dbReference type="InterPro" id="IPR006563">
    <property type="entry name" value="POX_dom"/>
</dbReference>
<evidence type="ECO:0000256" key="1">
    <source>
        <dbReference type="SAM" id="MobiDB-lite"/>
    </source>
</evidence>
<feature type="domain" description="POX" evidence="2">
    <location>
        <begin position="193"/>
        <end position="297"/>
    </location>
</feature>
<accession>A0AAP0AYF2</accession>
<organism evidence="3 4">
    <name type="scientific">Platanthera zijinensis</name>
    <dbReference type="NCBI Taxonomy" id="2320716"/>
    <lineage>
        <taxon>Eukaryota</taxon>
        <taxon>Viridiplantae</taxon>
        <taxon>Streptophyta</taxon>
        <taxon>Embryophyta</taxon>
        <taxon>Tracheophyta</taxon>
        <taxon>Spermatophyta</taxon>
        <taxon>Magnoliopsida</taxon>
        <taxon>Liliopsida</taxon>
        <taxon>Asparagales</taxon>
        <taxon>Orchidaceae</taxon>
        <taxon>Orchidoideae</taxon>
        <taxon>Orchideae</taxon>
        <taxon>Orchidinae</taxon>
        <taxon>Platanthera</taxon>
    </lineage>
</organism>